<gene>
    <name evidence="1" type="ORF">QP029_00620</name>
</gene>
<dbReference type="EMBL" id="CP126970">
    <property type="protein sequence ID" value="WIM70415.1"/>
    <property type="molecule type" value="Genomic_DNA"/>
</dbReference>
<evidence type="ECO:0000313" key="2">
    <source>
        <dbReference type="Proteomes" id="UP001238805"/>
    </source>
</evidence>
<accession>A0ABY8VS86</accession>
<dbReference type="InterPro" id="IPR017850">
    <property type="entry name" value="Alkaline_phosphatase_core_sf"/>
</dbReference>
<proteinExistence type="predicted"/>
<dbReference type="InterPro" id="IPR002591">
    <property type="entry name" value="Phosphodiest/P_Trfase"/>
</dbReference>
<name>A0ABY8VS86_9CORY</name>
<keyword evidence="2" id="KW-1185">Reference proteome</keyword>
<protein>
    <submittedName>
        <fullName evidence="1">Alkaline phosphatase family protein</fullName>
    </submittedName>
</protein>
<dbReference type="PANTHER" id="PTHR10151:SF120">
    <property type="entry name" value="BIS(5'-ADENOSYL)-TRIPHOSPHATASE"/>
    <property type="match status" value="1"/>
</dbReference>
<dbReference type="Pfam" id="PF01663">
    <property type="entry name" value="Phosphodiest"/>
    <property type="match status" value="1"/>
</dbReference>
<dbReference type="RefSeq" id="WP_284875005.1">
    <property type="nucleotide sequence ID" value="NZ_CP126970.1"/>
</dbReference>
<dbReference type="PANTHER" id="PTHR10151">
    <property type="entry name" value="ECTONUCLEOTIDE PYROPHOSPHATASE/PHOSPHODIESTERASE"/>
    <property type="match status" value="1"/>
</dbReference>
<dbReference type="Proteomes" id="UP001238805">
    <property type="component" value="Chromosome"/>
</dbReference>
<evidence type="ECO:0000313" key="1">
    <source>
        <dbReference type="EMBL" id="WIM70415.1"/>
    </source>
</evidence>
<organism evidence="1 2">
    <name type="scientific">Corynebacterium suedekumii</name>
    <dbReference type="NCBI Taxonomy" id="3049801"/>
    <lineage>
        <taxon>Bacteria</taxon>
        <taxon>Bacillati</taxon>
        <taxon>Actinomycetota</taxon>
        <taxon>Actinomycetes</taxon>
        <taxon>Mycobacteriales</taxon>
        <taxon>Corynebacteriaceae</taxon>
        <taxon>Corynebacterium</taxon>
    </lineage>
</organism>
<reference evidence="1 2" key="1">
    <citation type="submission" date="2023-05" db="EMBL/GenBank/DDBJ databases">
        <title>Corynebacterium suedekumii sp. nov. and Corynebacterium breve sp. nov. isolated from raw cow's milk.</title>
        <authorList>
            <person name="Baer M.K."/>
            <person name="Mehl L."/>
            <person name="Hellmuth R."/>
            <person name="Marke G."/>
            <person name="Lipski A."/>
        </authorList>
    </citation>
    <scope>NUCLEOTIDE SEQUENCE [LARGE SCALE GENOMIC DNA]</scope>
    <source>
        <strain evidence="1 2">LM112</strain>
    </source>
</reference>
<dbReference type="SUPFAM" id="SSF53649">
    <property type="entry name" value="Alkaline phosphatase-like"/>
    <property type="match status" value="1"/>
</dbReference>
<sequence length="272" mass="30138">MSPRHLLIIGIDGARWEILAEPGVADTVRTLADQGRWHRMAMEVPTISGPGWSSILTGSSHAEHGVRDNTMVGSRLWSRPDVLSKAFYRDQSTRTFAAAGWPVLVDPDGLGPVIHPRVEQQFAGLHRVIVRDGETHGYERIDAEITDITVATLRGADFDVGFVYFCDADDADDAGHTYGLIEGEQYRDALRRIDAHVTRLIHTVSARAQQEGEDWLVVLVTDHGHLDTGGHGGDHPRERESWVVTWSPTGDTPDWPAEIRPEELAGMMLDAR</sequence>
<dbReference type="Gene3D" id="3.40.720.10">
    <property type="entry name" value="Alkaline Phosphatase, subunit A"/>
    <property type="match status" value="1"/>
</dbReference>